<dbReference type="KEGG" id="bdi:100836977"/>
<name>I1IDQ3_BRADI</name>
<keyword evidence="1" id="KW-0805">Transcription regulation</keyword>
<dbReference type="eggNOG" id="ENOG502QWSH">
    <property type="taxonomic scope" value="Eukaryota"/>
</dbReference>
<dbReference type="OrthoDB" id="730183at2759"/>
<keyword evidence="8" id="KW-1185">Reference proteome</keyword>
<reference evidence="6 7" key="1">
    <citation type="journal article" date="2010" name="Nature">
        <title>Genome sequencing and analysis of the model grass Brachypodium distachyon.</title>
        <authorList>
            <consortium name="International Brachypodium Initiative"/>
        </authorList>
    </citation>
    <scope>NUCLEOTIDE SEQUENCE [LARGE SCALE GENOMIC DNA]</scope>
    <source>
        <strain evidence="6">Bd21</strain>
        <strain evidence="7">cv. Bd21</strain>
    </source>
</reference>
<dbReference type="EMBL" id="CM000882">
    <property type="protein sequence ID" value="KQK01269.1"/>
    <property type="molecule type" value="Genomic_DNA"/>
</dbReference>
<dbReference type="PANTHER" id="PTHR31744:SF207">
    <property type="entry name" value="OS02G0810900 PROTEIN"/>
    <property type="match status" value="1"/>
</dbReference>
<evidence type="ECO:0000313" key="7">
    <source>
        <dbReference type="EnsemblPlants" id="KQK01269"/>
    </source>
</evidence>
<evidence type="ECO:0000256" key="4">
    <source>
        <dbReference type="ARBA" id="ARBA00023242"/>
    </source>
</evidence>
<sequence length="301" mass="33462">MGLRDIELTLPPGFRFYPSDEELVCHYLRNKVANERFAAGGPAGTMVDVDLHVHEPWELPDVAKLSTNEWYFFSFRDRKYATGLRTNRATKSGYWKATGKDRVIRNPRLAATTSGARAASIVGMRKTLVFYRGRAPNGTKTCWVMHEFRIENPHTPPKEDWVLCRVFHKKRADTEYAMDSEQEMAGKGWNYVSSSSSCHGLEHQSPPAAFPSLSAGGGHHYQLPSSHDHHHHAGVDAFASMPPLLSYDSILDFSQHLDGSGGTNVGAAAGSREDGGDQCGGLLMDLGLQEEQYNYNSLMQM</sequence>
<dbReference type="InterPro" id="IPR036093">
    <property type="entry name" value="NAC_dom_sf"/>
</dbReference>
<dbReference type="GO" id="GO:0006355">
    <property type="term" value="P:regulation of DNA-templated transcription"/>
    <property type="evidence" value="ECO:0007669"/>
    <property type="project" value="InterPro"/>
</dbReference>
<feature type="domain" description="NAC" evidence="5">
    <location>
        <begin position="10"/>
        <end position="169"/>
    </location>
</feature>
<evidence type="ECO:0000256" key="3">
    <source>
        <dbReference type="ARBA" id="ARBA00023163"/>
    </source>
</evidence>
<dbReference type="Gene3D" id="2.170.150.80">
    <property type="entry name" value="NAC domain"/>
    <property type="match status" value="1"/>
</dbReference>
<evidence type="ECO:0000256" key="1">
    <source>
        <dbReference type="ARBA" id="ARBA00023015"/>
    </source>
</evidence>
<protein>
    <recommendedName>
        <fullName evidence="5">NAC domain-containing protein</fullName>
    </recommendedName>
</protein>
<dbReference type="GO" id="GO:0003677">
    <property type="term" value="F:DNA binding"/>
    <property type="evidence" value="ECO:0007669"/>
    <property type="project" value="UniProtKB-KW"/>
</dbReference>
<dbReference type="RefSeq" id="XP_003572924.1">
    <property type="nucleotide sequence ID" value="XM_003572876.3"/>
</dbReference>
<dbReference type="Proteomes" id="UP000008810">
    <property type="component" value="Chromosome 3"/>
</dbReference>
<keyword evidence="4" id="KW-0539">Nucleus</keyword>
<evidence type="ECO:0000256" key="2">
    <source>
        <dbReference type="ARBA" id="ARBA00023125"/>
    </source>
</evidence>
<keyword evidence="3" id="KW-0804">Transcription</keyword>
<dbReference type="InterPro" id="IPR003441">
    <property type="entry name" value="NAC-dom"/>
</dbReference>
<evidence type="ECO:0000259" key="5">
    <source>
        <dbReference type="PROSITE" id="PS51005"/>
    </source>
</evidence>
<keyword evidence="2" id="KW-0238">DNA-binding</keyword>
<dbReference type="PROSITE" id="PS51005">
    <property type="entry name" value="NAC"/>
    <property type="match status" value="1"/>
</dbReference>
<dbReference type="EnsemblPlants" id="KQK01269">
    <property type="protein sequence ID" value="KQK01269"/>
    <property type="gene ID" value="BRADI_3g54817v3"/>
</dbReference>
<dbReference type="Pfam" id="PF02365">
    <property type="entry name" value="NAM"/>
    <property type="match status" value="1"/>
</dbReference>
<proteinExistence type="predicted"/>
<evidence type="ECO:0000313" key="8">
    <source>
        <dbReference type="Proteomes" id="UP000008810"/>
    </source>
</evidence>
<organism evidence="6">
    <name type="scientific">Brachypodium distachyon</name>
    <name type="common">Purple false brome</name>
    <name type="synonym">Trachynia distachya</name>
    <dbReference type="NCBI Taxonomy" id="15368"/>
    <lineage>
        <taxon>Eukaryota</taxon>
        <taxon>Viridiplantae</taxon>
        <taxon>Streptophyta</taxon>
        <taxon>Embryophyta</taxon>
        <taxon>Tracheophyta</taxon>
        <taxon>Spermatophyta</taxon>
        <taxon>Magnoliopsida</taxon>
        <taxon>Liliopsida</taxon>
        <taxon>Poales</taxon>
        <taxon>Poaceae</taxon>
        <taxon>BOP clade</taxon>
        <taxon>Pooideae</taxon>
        <taxon>Stipodae</taxon>
        <taxon>Brachypodieae</taxon>
        <taxon>Brachypodium</taxon>
    </lineage>
</organism>
<dbReference type="STRING" id="15368.I1IDQ3"/>
<dbReference type="HOGENOM" id="CLU_035664_5_3_1"/>
<accession>I1IDQ3</accession>
<dbReference type="AlphaFoldDB" id="I1IDQ3"/>
<dbReference type="OMA" id="RIENPHT"/>
<dbReference type="SUPFAM" id="SSF101941">
    <property type="entry name" value="NAC domain"/>
    <property type="match status" value="1"/>
</dbReference>
<reference evidence="7" key="3">
    <citation type="submission" date="2018-08" db="UniProtKB">
        <authorList>
            <consortium name="EnsemblPlants"/>
        </authorList>
    </citation>
    <scope>IDENTIFICATION</scope>
    <source>
        <strain evidence="7">cv. Bd21</strain>
    </source>
</reference>
<reference evidence="6" key="2">
    <citation type="submission" date="2017-06" db="EMBL/GenBank/DDBJ databases">
        <title>WGS assembly of Brachypodium distachyon.</title>
        <authorList>
            <consortium name="The International Brachypodium Initiative"/>
            <person name="Lucas S."/>
            <person name="Harmon-Smith M."/>
            <person name="Lail K."/>
            <person name="Tice H."/>
            <person name="Grimwood J."/>
            <person name="Bruce D."/>
            <person name="Barry K."/>
            <person name="Shu S."/>
            <person name="Lindquist E."/>
            <person name="Wang M."/>
            <person name="Pitluck S."/>
            <person name="Vogel J.P."/>
            <person name="Garvin D.F."/>
            <person name="Mockler T.C."/>
            <person name="Schmutz J."/>
            <person name="Rokhsar D."/>
            <person name="Bevan M.W."/>
        </authorList>
    </citation>
    <scope>NUCLEOTIDE SEQUENCE</scope>
    <source>
        <strain evidence="6">Bd21</strain>
    </source>
</reference>
<dbReference type="GeneID" id="100836977"/>
<evidence type="ECO:0000313" key="6">
    <source>
        <dbReference type="EMBL" id="KQK01269.1"/>
    </source>
</evidence>
<dbReference type="Gramene" id="KQK01269">
    <property type="protein sequence ID" value="KQK01269"/>
    <property type="gene ID" value="BRADI_3g54817v3"/>
</dbReference>
<dbReference type="PANTHER" id="PTHR31744">
    <property type="entry name" value="PROTEIN CUP-SHAPED COTYLEDON 2-RELATED"/>
    <property type="match status" value="1"/>
</dbReference>
<gene>
    <name evidence="7" type="primary">LOC100836977</name>
    <name evidence="6" type="ORF">BRADI_3g54817v3</name>
</gene>